<protein>
    <submittedName>
        <fullName evidence="1">Uncharacterized protein</fullName>
    </submittedName>
</protein>
<organism evidence="1 2">
    <name type="scientific">Reticulomyxa filosa</name>
    <dbReference type="NCBI Taxonomy" id="46433"/>
    <lineage>
        <taxon>Eukaryota</taxon>
        <taxon>Sar</taxon>
        <taxon>Rhizaria</taxon>
        <taxon>Retaria</taxon>
        <taxon>Foraminifera</taxon>
        <taxon>Monothalamids</taxon>
        <taxon>Reticulomyxidae</taxon>
        <taxon>Reticulomyxa</taxon>
    </lineage>
</organism>
<dbReference type="Proteomes" id="UP000023152">
    <property type="component" value="Unassembled WGS sequence"/>
</dbReference>
<evidence type="ECO:0000313" key="2">
    <source>
        <dbReference type="Proteomes" id="UP000023152"/>
    </source>
</evidence>
<accession>X6P3D9</accession>
<evidence type="ECO:0000313" key="1">
    <source>
        <dbReference type="EMBL" id="ETO32082.1"/>
    </source>
</evidence>
<reference evidence="1 2" key="1">
    <citation type="journal article" date="2013" name="Curr. Biol.">
        <title>The Genome of the Foraminiferan Reticulomyxa filosa.</title>
        <authorList>
            <person name="Glockner G."/>
            <person name="Hulsmann N."/>
            <person name="Schleicher M."/>
            <person name="Noegel A.A."/>
            <person name="Eichinger L."/>
            <person name="Gallinger C."/>
            <person name="Pawlowski J."/>
            <person name="Sierra R."/>
            <person name="Euteneuer U."/>
            <person name="Pillet L."/>
            <person name="Moustafa A."/>
            <person name="Platzer M."/>
            <person name="Groth M."/>
            <person name="Szafranski K."/>
            <person name="Schliwa M."/>
        </authorList>
    </citation>
    <scope>NUCLEOTIDE SEQUENCE [LARGE SCALE GENOMIC DNA]</scope>
</reference>
<gene>
    <name evidence="1" type="ORF">RFI_05035</name>
</gene>
<keyword evidence="2" id="KW-1185">Reference proteome</keyword>
<dbReference type="EMBL" id="ASPP01004499">
    <property type="protein sequence ID" value="ETO32082.1"/>
    <property type="molecule type" value="Genomic_DNA"/>
</dbReference>
<sequence length="195" mass="22446">MTTITKTAIITLLSFGSYMFGKNKHTLVMKYVNAWNNISNKSNKLNNYNQWIPFTNNYNHPIIIGTDDYNYWGVCAVIGGGNNHFPIIFNYHCFVLNSVNEQGRGTMKIHEEKSKHKHKIVLFCLFKISAQHSIREAKLTIFENTIHSPLKDCVATLSEEDNHIHIIGGEDDKETIDQLKFELNDFELHKTTSLL</sequence>
<name>X6P3D9_RETFI</name>
<proteinExistence type="predicted"/>
<dbReference type="AlphaFoldDB" id="X6P3D9"/>
<comment type="caution">
    <text evidence="1">The sequence shown here is derived from an EMBL/GenBank/DDBJ whole genome shotgun (WGS) entry which is preliminary data.</text>
</comment>